<name>A0ACC2WTL9_9TREE</name>
<evidence type="ECO:0000313" key="1">
    <source>
        <dbReference type="EMBL" id="KAJ9114514.1"/>
    </source>
</evidence>
<dbReference type="EMBL" id="JASBWS010000008">
    <property type="protein sequence ID" value="KAJ9114514.1"/>
    <property type="molecule type" value="Genomic_DNA"/>
</dbReference>
<evidence type="ECO:0000313" key="2">
    <source>
        <dbReference type="Proteomes" id="UP001230649"/>
    </source>
</evidence>
<accession>A0ACC2WTL9</accession>
<keyword evidence="2" id="KW-1185">Reference proteome</keyword>
<reference evidence="1" key="1">
    <citation type="submission" date="2023-04" db="EMBL/GenBank/DDBJ databases">
        <title>Draft Genome sequencing of Naganishia species isolated from polar environments using Oxford Nanopore Technology.</title>
        <authorList>
            <person name="Leo P."/>
            <person name="Venkateswaran K."/>
        </authorList>
    </citation>
    <scope>NUCLEOTIDE SEQUENCE</scope>
    <source>
        <strain evidence="1">MNA-CCFEE 5262</strain>
    </source>
</reference>
<organism evidence="1 2">
    <name type="scientific">Naganishia adeliensis</name>
    <dbReference type="NCBI Taxonomy" id="92952"/>
    <lineage>
        <taxon>Eukaryota</taxon>
        <taxon>Fungi</taxon>
        <taxon>Dikarya</taxon>
        <taxon>Basidiomycota</taxon>
        <taxon>Agaricomycotina</taxon>
        <taxon>Tremellomycetes</taxon>
        <taxon>Filobasidiales</taxon>
        <taxon>Filobasidiaceae</taxon>
        <taxon>Naganishia</taxon>
    </lineage>
</organism>
<gene>
    <name evidence="1" type="ORF">QFC20_001387</name>
</gene>
<dbReference type="Proteomes" id="UP001230649">
    <property type="component" value="Unassembled WGS sequence"/>
</dbReference>
<comment type="caution">
    <text evidence="1">The sequence shown here is derived from an EMBL/GenBank/DDBJ whole genome shotgun (WGS) entry which is preliminary data.</text>
</comment>
<proteinExistence type="predicted"/>
<protein>
    <submittedName>
        <fullName evidence="1">Uncharacterized protein</fullName>
    </submittedName>
</protein>
<sequence>MKLLAALTALTLGLASATPSHTSYTLHRRLVDPSRSTAPFTPYGTVETDIDVASYALALQLGTGGVVPPKGRFVKAEGKEREGGETVDLDRAWVQLAVAVAGRDEKEWPRSAVRACHLLHADKETITLHLSTHSSPSSTGDLESHPTLQPYGITYRIHSNVSGSGCPEEARGTRVPLNWDGNARDVEVVLKTKDVLPSPRMSSPLPNAQAGATGATKPPVEQSFFQKYWIYIAGAGVAIALVGTQEPPAQGAK</sequence>